<feature type="transmembrane region" description="Helical" evidence="7">
    <location>
        <begin position="51"/>
        <end position="71"/>
    </location>
</feature>
<name>A0A8H2M782_9FIRM</name>
<evidence type="ECO:0000313" key="9">
    <source>
        <dbReference type="EMBL" id="VFB17371.1"/>
    </source>
</evidence>
<dbReference type="InterPro" id="IPR036938">
    <property type="entry name" value="PAP2/HPO_sf"/>
</dbReference>
<dbReference type="InterPro" id="IPR000326">
    <property type="entry name" value="PAP2/HPO"/>
</dbReference>
<dbReference type="PANTHER" id="PTHR14969:SF62">
    <property type="entry name" value="DECAPRENYLPHOSPHORYL-5-PHOSPHORIBOSE PHOSPHATASE RV3807C-RELATED"/>
    <property type="match status" value="1"/>
</dbReference>
<dbReference type="RefSeq" id="WP_131749913.1">
    <property type="nucleotide sequence ID" value="NZ_CAACYI010000001.1"/>
</dbReference>
<reference evidence="9 10" key="1">
    <citation type="submission" date="2019-02" db="EMBL/GenBank/DDBJ databases">
        <authorList>
            <consortium name="Pathogen Informatics"/>
        </authorList>
    </citation>
    <scope>NUCLEOTIDE SEQUENCE [LARGE SCALE GENOMIC DNA]</scope>
    <source>
        <strain evidence="9 10">3012STDY7089603</strain>
    </source>
</reference>
<proteinExistence type="predicted"/>
<evidence type="ECO:0000256" key="2">
    <source>
        <dbReference type="ARBA" id="ARBA00022475"/>
    </source>
</evidence>
<dbReference type="PANTHER" id="PTHR14969">
    <property type="entry name" value="SPHINGOSINE-1-PHOSPHATE PHOSPHOHYDROLASE"/>
    <property type="match status" value="1"/>
</dbReference>
<gene>
    <name evidence="9" type="primary">bcrC_2</name>
    <name evidence="9" type="ORF">NCTC13150_01964</name>
</gene>
<evidence type="ECO:0000256" key="7">
    <source>
        <dbReference type="SAM" id="Phobius"/>
    </source>
</evidence>
<feature type="transmembrane region" description="Helical" evidence="7">
    <location>
        <begin position="147"/>
        <end position="165"/>
    </location>
</feature>
<feature type="transmembrane region" description="Helical" evidence="7">
    <location>
        <begin position="121"/>
        <end position="141"/>
    </location>
</feature>
<dbReference type="Gene3D" id="1.20.144.10">
    <property type="entry name" value="Phosphatidic acid phosphatase type 2/haloperoxidase"/>
    <property type="match status" value="1"/>
</dbReference>
<keyword evidence="6 7" id="KW-0472">Membrane</keyword>
<dbReference type="EMBL" id="CAACYI010000001">
    <property type="protein sequence ID" value="VFB17371.1"/>
    <property type="molecule type" value="Genomic_DNA"/>
</dbReference>
<dbReference type="EC" id="3.6.1.27" evidence="9"/>
<dbReference type="Proteomes" id="UP000377798">
    <property type="component" value="Unassembled WGS sequence"/>
</dbReference>
<evidence type="ECO:0000313" key="10">
    <source>
        <dbReference type="Proteomes" id="UP000377798"/>
    </source>
</evidence>
<dbReference type="GO" id="GO:0050380">
    <property type="term" value="F:undecaprenyl-diphosphatase activity"/>
    <property type="evidence" value="ECO:0007669"/>
    <property type="project" value="UniProtKB-EC"/>
</dbReference>
<sequence length="181" mass="20643">MSWEWTLLYGLQRIHQPWLDRLMVFITHFATGGAFWICLGLLFLFWKKSRKMGLCILLALAMTYLFGNLILKNLFQRMRPYWIDPSVQILVAPLRDYSFPSGHTMASFASAQALYLNKSTWGLGAFVLAGLIAFSRLYLFVHFPTDVLGGILVGLACGYMAKKLLDKISQKKKDQGFFSSL</sequence>
<accession>A0A8H2M782</accession>
<evidence type="ECO:0000256" key="3">
    <source>
        <dbReference type="ARBA" id="ARBA00022692"/>
    </source>
</evidence>
<dbReference type="SMART" id="SM00014">
    <property type="entry name" value="acidPPc"/>
    <property type="match status" value="1"/>
</dbReference>
<organism evidence="9 10">
    <name type="scientific">Urinicoccus massiliensis</name>
    <dbReference type="NCBI Taxonomy" id="1723382"/>
    <lineage>
        <taxon>Bacteria</taxon>
        <taxon>Bacillati</taxon>
        <taxon>Bacillota</taxon>
        <taxon>Tissierellia</taxon>
        <taxon>Tissierellales</taxon>
        <taxon>Peptoniphilaceae</taxon>
        <taxon>Urinicoccus</taxon>
    </lineage>
</organism>
<keyword evidence="10" id="KW-1185">Reference proteome</keyword>
<feature type="transmembrane region" description="Helical" evidence="7">
    <location>
        <begin position="22"/>
        <end position="45"/>
    </location>
</feature>
<evidence type="ECO:0000256" key="1">
    <source>
        <dbReference type="ARBA" id="ARBA00004651"/>
    </source>
</evidence>
<dbReference type="SUPFAM" id="SSF48317">
    <property type="entry name" value="Acid phosphatase/Vanadium-dependent haloperoxidase"/>
    <property type="match status" value="1"/>
</dbReference>
<evidence type="ECO:0000256" key="6">
    <source>
        <dbReference type="ARBA" id="ARBA00023136"/>
    </source>
</evidence>
<keyword evidence="3 7" id="KW-0812">Transmembrane</keyword>
<comment type="caution">
    <text evidence="9">The sequence shown here is derived from an EMBL/GenBank/DDBJ whole genome shotgun (WGS) entry which is preliminary data.</text>
</comment>
<dbReference type="AlphaFoldDB" id="A0A8H2M782"/>
<comment type="subcellular location">
    <subcellularLocation>
        <location evidence="1">Cell membrane</location>
        <topology evidence="1">Multi-pass membrane protein</topology>
    </subcellularLocation>
</comment>
<keyword evidence="2" id="KW-1003">Cell membrane</keyword>
<evidence type="ECO:0000259" key="8">
    <source>
        <dbReference type="SMART" id="SM00014"/>
    </source>
</evidence>
<evidence type="ECO:0000256" key="4">
    <source>
        <dbReference type="ARBA" id="ARBA00022801"/>
    </source>
</evidence>
<feature type="domain" description="Phosphatidic acid phosphatase type 2/haloperoxidase" evidence="8">
    <location>
        <begin position="54"/>
        <end position="162"/>
    </location>
</feature>
<evidence type="ECO:0000256" key="5">
    <source>
        <dbReference type="ARBA" id="ARBA00022989"/>
    </source>
</evidence>
<dbReference type="Pfam" id="PF01569">
    <property type="entry name" value="PAP2"/>
    <property type="match status" value="1"/>
</dbReference>
<dbReference type="GO" id="GO:0005886">
    <property type="term" value="C:plasma membrane"/>
    <property type="evidence" value="ECO:0007669"/>
    <property type="project" value="UniProtKB-SubCell"/>
</dbReference>
<keyword evidence="4 9" id="KW-0378">Hydrolase</keyword>
<keyword evidence="5 7" id="KW-1133">Transmembrane helix</keyword>
<protein>
    <submittedName>
        <fullName evidence="9">Undecaprenyl-diphosphatase BcrC</fullName>
        <ecNumber evidence="9">3.6.1.27</ecNumber>
    </submittedName>
</protein>